<evidence type="ECO:0000313" key="3">
    <source>
        <dbReference type="Proteomes" id="UP000544413"/>
    </source>
</evidence>
<dbReference type="AlphaFoldDB" id="A0A841YSQ1"/>
<name>A0A841YSQ1_9LIST</name>
<protein>
    <submittedName>
        <fullName evidence="1">Uncharacterized protein</fullName>
    </submittedName>
</protein>
<dbReference type="EMBL" id="JAARSH010000016">
    <property type="protein sequence ID" value="MBC1617911.1"/>
    <property type="molecule type" value="Genomic_DNA"/>
</dbReference>
<reference evidence="3 4" key="1">
    <citation type="submission" date="2020-03" db="EMBL/GenBank/DDBJ databases">
        <title>Soil Listeria distribution.</title>
        <authorList>
            <person name="Liao J."/>
            <person name="Wiedmann M."/>
        </authorList>
    </citation>
    <scope>NUCLEOTIDE SEQUENCE [LARGE SCALE GENOMIC DNA]</scope>
    <source>
        <strain evidence="2 4">FSL L7-1299</strain>
        <strain evidence="1 3">FSL L7-1658</strain>
    </source>
</reference>
<gene>
    <name evidence="1" type="ORF">HB836_16190</name>
    <name evidence="2" type="ORF">HB904_17165</name>
</gene>
<dbReference type="RefSeq" id="WP_185331173.1">
    <property type="nucleotide sequence ID" value="NZ_JAARPT010000013.1"/>
</dbReference>
<accession>A0A841YSQ1</accession>
<organism evidence="1 3">
    <name type="scientific">Listeria booriae</name>
    <dbReference type="NCBI Taxonomy" id="1552123"/>
    <lineage>
        <taxon>Bacteria</taxon>
        <taxon>Bacillati</taxon>
        <taxon>Bacillota</taxon>
        <taxon>Bacilli</taxon>
        <taxon>Bacillales</taxon>
        <taxon>Listeriaceae</taxon>
        <taxon>Listeria</taxon>
    </lineage>
</organism>
<proteinExistence type="predicted"/>
<evidence type="ECO:0000313" key="2">
    <source>
        <dbReference type="EMBL" id="MBC1617911.1"/>
    </source>
</evidence>
<comment type="caution">
    <text evidence="1">The sequence shown here is derived from an EMBL/GenBank/DDBJ whole genome shotgun (WGS) entry which is preliminary data.</text>
</comment>
<evidence type="ECO:0000313" key="4">
    <source>
        <dbReference type="Proteomes" id="UP000574104"/>
    </source>
</evidence>
<sequence>MTVMHTSPTGVRSETVSKIMHVLSKLQYVGSVEDLLDYETYNKSLVTCHTLEELALEIDEEDTSHEDIKNSHFYYELLTNTYVFYYKKK</sequence>
<dbReference type="EMBL" id="JAARPT010000013">
    <property type="protein sequence ID" value="MBC1403133.1"/>
    <property type="molecule type" value="Genomic_DNA"/>
</dbReference>
<evidence type="ECO:0000313" key="1">
    <source>
        <dbReference type="EMBL" id="MBC1403133.1"/>
    </source>
</evidence>
<dbReference type="Proteomes" id="UP000574104">
    <property type="component" value="Unassembled WGS sequence"/>
</dbReference>
<dbReference type="Proteomes" id="UP000544413">
    <property type="component" value="Unassembled WGS sequence"/>
</dbReference>